<sequence>MESNENVVMTFYNPEVPKVKGKRTYQKITSSFPGPPPSSPCSPPSLALAGSYTLASLEGEL</sequence>
<dbReference type="STRING" id="9986.ENSOCUP00000007946"/>
<dbReference type="Ensembl" id="ENSOCUT00000009205.4">
    <property type="protein sequence ID" value="ENSOCUP00000007946.4"/>
    <property type="gene ID" value="ENSOCUG00000009207.4"/>
</dbReference>
<dbReference type="GeneTree" id="ENSGT00980000199570"/>
<dbReference type="Bgee" id="ENSOCUG00000009207">
    <property type="expression patterns" value="Expressed in testis and 7 other cell types or tissues"/>
</dbReference>
<dbReference type="eggNOG" id="ENOG502R1C0">
    <property type="taxonomic scope" value="Eukaryota"/>
</dbReference>
<evidence type="ECO:0000313" key="1">
    <source>
        <dbReference type="Ensembl" id="ENSOCUP00000007946.4"/>
    </source>
</evidence>
<dbReference type="HOGENOM" id="CLU_093889_0_0_1"/>
<reference evidence="1 2" key="1">
    <citation type="journal article" date="2011" name="Nature">
        <title>A high-resolution map of human evolutionary constraint using 29 mammals.</title>
        <authorList>
            <person name="Lindblad-Toh K."/>
            <person name="Garber M."/>
            <person name="Zuk O."/>
            <person name="Lin M.F."/>
            <person name="Parker B.J."/>
            <person name="Washietl S."/>
            <person name="Kheradpour P."/>
            <person name="Ernst J."/>
            <person name="Jordan G."/>
            <person name="Mauceli E."/>
            <person name="Ward L.D."/>
            <person name="Lowe C.B."/>
            <person name="Holloway A.K."/>
            <person name="Clamp M."/>
            <person name="Gnerre S."/>
            <person name="Alfoldi J."/>
            <person name="Beal K."/>
            <person name="Chang J."/>
            <person name="Clawson H."/>
            <person name="Cuff J."/>
            <person name="Di Palma F."/>
            <person name="Fitzgerald S."/>
            <person name="Flicek P."/>
            <person name="Guttman M."/>
            <person name="Hubisz M.J."/>
            <person name="Jaffe D.B."/>
            <person name="Jungreis I."/>
            <person name="Kent W.J."/>
            <person name="Kostka D."/>
            <person name="Lara M."/>
            <person name="Martins A.L."/>
            <person name="Massingham T."/>
            <person name="Moltke I."/>
            <person name="Raney B.J."/>
            <person name="Rasmussen M.D."/>
            <person name="Robinson J."/>
            <person name="Stark A."/>
            <person name="Vilella A.J."/>
            <person name="Wen J."/>
            <person name="Xie X."/>
            <person name="Zody M.C."/>
            <person name="Baldwin J."/>
            <person name="Bloom T."/>
            <person name="Chin C.W."/>
            <person name="Heiman D."/>
            <person name="Nicol R."/>
            <person name="Nusbaum C."/>
            <person name="Young S."/>
            <person name="Wilkinson J."/>
            <person name="Worley K.C."/>
            <person name="Kovar C.L."/>
            <person name="Muzny D.M."/>
            <person name="Gibbs R.A."/>
            <person name="Cree A."/>
            <person name="Dihn H.H."/>
            <person name="Fowler G."/>
            <person name="Jhangiani S."/>
            <person name="Joshi V."/>
            <person name="Lee S."/>
            <person name="Lewis L.R."/>
            <person name="Nazareth L.V."/>
            <person name="Okwuonu G."/>
            <person name="Santibanez J."/>
            <person name="Warren W.C."/>
            <person name="Mardis E.R."/>
            <person name="Weinstock G.M."/>
            <person name="Wilson R.K."/>
            <person name="Delehaunty K."/>
            <person name="Dooling D."/>
            <person name="Fronik C."/>
            <person name="Fulton L."/>
            <person name="Fulton B."/>
            <person name="Graves T."/>
            <person name="Minx P."/>
            <person name="Sodergren E."/>
            <person name="Birney E."/>
            <person name="Margulies E.H."/>
            <person name="Herrero J."/>
            <person name="Green E.D."/>
            <person name="Haussler D."/>
            <person name="Siepel A."/>
            <person name="Goldman N."/>
            <person name="Pollard K.S."/>
            <person name="Pedersen J.S."/>
            <person name="Lander E.S."/>
            <person name="Kellis M."/>
        </authorList>
    </citation>
    <scope>NUCLEOTIDE SEQUENCE [LARGE SCALE GENOMIC DNA]</scope>
    <source>
        <strain evidence="1 2">Thorbecke inbred</strain>
    </source>
</reference>
<dbReference type="EMBL" id="AAGW02071933">
    <property type="status" value="NOT_ANNOTATED_CDS"/>
    <property type="molecule type" value="Genomic_DNA"/>
</dbReference>
<dbReference type="InParanoid" id="G1SWR8"/>
<evidence type="ECO:0000313" key="2">
    <source>
        <dbReference type="Proteomes" id="UP000001811"/>
    </source>
</evidence>
<reference evidence="1" key="3">
    <citation type="submission" date="2025-09" db="UniProtKB">
        <authorList>
            <consortium name="Ensembl"/>
        </authorList>
    </citation>
    <scope>IDENTIFICATION</scope>
    <source>
        <strain evidence="1">Thorbecke</strain>
    </source>
</reference>
<dbReference type="AlphaFoldDB" id="G1SWR8"/>
<keyword evidence="2" id="KW-1185">Reference proteome</keyword>
<organism evidence="1 2">
    <name type="scientific">Oryctolagus cuniculus</name>
    <name type="common">Rabbit</name>
    <dbReference type="NCBI Taxonomy" id="9986"/>
    <lineage>
        <taxon>Eukaryota</taxon>
        <taxon>Metazoa</taxon>
        <taxon>Chordata</taxon>
        <taxon>Craniata</taxon>
        <taxon>Vertebrata</taxon>
        <taxon>Euteleostomi</taxon>
        <taxon>Mammalia</taxon>
        <taxon>Eutheria</taxon>
        <taxon>Euarchontoglires</taxon>
        <taxon>Glires</taxon>
        <taxon>Lagomorpha</taxon>
        <taxon>Leporidae</taxon>
        <taxon>Oryctolagus</taxon>
    </lineage>
</organism>
<dbReference type="PaxDb" id="9986-ENSOCUP00000007946"/>
<accession>G1SWR8</accession>
<protein>
    <submittedName>
        <fullName evidence="1">Uncharacterized protein</fullName>
    </submittedName>
</protein>
<name>G1SWR8_RABIT</name>
<reference evidence="1" key="2">
    <citation type="submission" date="2025-08" db="UniProtKB">
        <authorList>
            <consortium name="Ensembl"/>
        </authorList>
    </citation>
    <scope>IDENTIFICATION</scope>
    <source>
        <strain evidence="1">Thorbecke</strain>
    </source>
</reference>
<dbReference type="Proteomes" id="UP000001811">
    <property type="component" value="Chromosome 17"/>
</dbReference>
<proteinExistence type="predicted"/>